<keyword evidence="2" id="KW-1185">Reference proteome</keyword>
<evidence type="ECO:0000313" key="2">
    <source>
        <dbReference type="Proteomes" id="UP000515981"/>
    </source>
</evidence>
<name>A0A7G9FY84_9FIRM</name>
<organism evidence="1 2">
    <name type="scientific">Simiaoa sunii</name>
    <dbReference type="NCBI Taxonomy" id="2763672"/>
    <lineage>
        <taxon>Bacteria</taxon>
        <taxon>Bacillati</taxon>
        <taxon>Bacillota</taxon>
        <taxon>Clostridia</taxon>
        <taxon>Lachnospirales</taxon>
        <taxon>Lachnospiraceae</taxon>
        <taxon>Simiaoa</taxon>
    </lineage>
</organism>
<dbReference type="RefSeq" id="WP_249326740.1">
    <property type="nucleotide sequence ID" value="NZ_CP060633.1"/>
</dbReference>
<gene>
    <name evidence="1" type="ORF">H9Q77_05290</name>
</gene>
<dbReference type="EMBL" id="CP060633">
    <property type="protein sequence ID" value="QNM03516.1"/>
    <property type="molecule type" value="Genomic_DNA"/>
</dbReference>
<dbReference type="KEGG" id="ssun:H9Q77_05290"/>
<dbReference type="Proteomes" id="UP000515981">
    <property type="component" value="Chromosome"/>
</dbReference>
<reference evidence="1 2" key="1">
    <citation type="submission" date="2020-08" db="EMBL/GenBank/DDBJ databases">
        <authorList>
            <person name="Liu C."/>
            <person name="Sun Q."/>
        </authorList>
    </citation>
    <scope>NUCLEOTIDE SEQUENCE [LARGE SCALE GENOMIC DNA]</scope>
    <source>
        <strain evidence="1 2">NSJ-8</strain>
    </source>
</reference>
<proteinExistence type="predicted"/>
<protein>
    <submittedName>
        <fullName evidence="1">Sigma-70 family RNA polymerase sigma factor</fullName>
    </submittedName>
</protein>
<sequence>MANHENLSTPFIYLRSTGEKISVTKEQRDAFYKESDRIRHKEQHHHRCMCSKKHLWECDGDCIACKYHAAGDTLSLDIPTEDGEVNMYDCIPDSSPSMENVIADRLLLDQLFNRLRELDPDADTIIQLSCLHQQ</sequence>
<dbReference type="AlphaFoldDB" id="A0A7G9FY84"/>
<evidence type="ECO:0000313" key="1">
    <source>
        <dbReference type="EMBL" id="QNM03516.1"/>
    </source>
</evidence>
<accession>A0A7G9FY84</accession>